<keyword evidence="1" id="KW-0479">Metal-binding</keyword>
<dbReference type="Proteomes" id="UP001597287">
    <property type="component" value="Unassembled WGS sequence"/>
</dbReference>
<evidence type="ECO:0000259" key="3">
    <source>
        <dbReference type="Pfam" id="PF08797"/>
    </source>
</evidence>
<name>A0ABW5EQN5_9BURK</name>
<evidence type="ECO:0000313" key="5">
    <source>
        <dbReference type="Proteomes" id="UP001597287"/>
    </source>
</evidence>
<proteinExistence type="predicted"/>
<organism evidence="4 5">
    <name type="scientific">Delftia deserti</name>
    <dbReference type="NCBI Taxonomy" id="1651218"/>
    <lineage>
        <taxon>Bacteria</taxon>
        <taxon>Pseudomonadati</taxon>
        <taxon>Pseudomonadota</taxon>
        <taxon>Betaproteobacteria</taxon>
        <taxon>Burkholderiales</taxon>
        <taxon>Comamonadaceae</taxon>
        <taxon>Delftia</taxon>
    </lineage>
</organism>
<comment type="caution">
    <text evidence="4">The sequence shown here is derived from an EMBL/GenBank/DDBJ whole genome shotgun (WGS) entry which is preliminary data.</text>
</comment>
<gene>
    <name evidence="4" type="ORF">ACFSPV_17145</name>
</gene>
<keyword evidence="5" id="KW-1185">Reference proteome</keyword>
<dbReference type="Pfam" id="PF08797">
    <property type="entry name" value="HIRAN"/>
    <property type="match status" value="1"/>
</dbReference>
<dbReference type="InterPro" id="IPR014905">
    <property type="entry name" value="HIRAN"/>
</dbReference>
<dbReference type="RefSeq" id="WP_183017764.1">
    <property type="nucleotide sequence ID" value="NZ_JBHSIH010000001.1"/>
</dbReference>
<sequence length="241" mass="27161">MSSISHLCEPSRLLLTWQGLESATNPKARYRYVVGELVPTDDPSVVTFRYLSDTPDFRAAREYGFKGHPAFRLNEKESVWSDVLQTFMRRLPPRKREDFPAYLQRHLLPHPFALSDLALLGYTGARLPSDGFSLSPVFDCTKLPCQLVTEVAGTRHYATLQDVEAVRVEDVAELILEPENETDPEAIRVDIGGKKMGYINRVVNTNVHGWLEHAVVTAKVCKKNGTPERPLIYIAITAQPK</sequence>
<dbReference type="EMBL" id="JBHUIG010000019">
    <property type="protein sequence ID" value="MFD2320430.1"/>
    <property type="molecule type" value="Genomic_DNA"/>
</dbReference>
<dbReference type="Gene3D" id="3.30.70.2330">
    <property type="match status" value="1"/>
</dbReference>
<protein>
    <submittedName>
        <fullName evidence="4">HIRAN domain-containing protein</fullName>
    </submittedName>
</protein>
<evidence type="ECO:0000256" key="1">
    <source>
        <dbReference type="ARBA" id="ARBA00022723"/>
    </source>
</evidence>
<accession>A0ABW5EQN5</accession>
<keyword evidence="2" id="KW-0378">Hydrolase</keyword>
<feature type="domain" description="HIRAN" evidence="3">
    <location>
        <begin position="147"/>
        <end position="226"/>
    </location>
</feature>
<evidence type="ECO:0000256" key="2">
    <source>
        <dbReference type="ARBA" id="ARBA00022801"/>
    </source>
</evidence>
<evidence type="ECO:0000313" key="4">
    <source>
        <dbReference type="EMBL" id="MFD2320430.1"/>
    </source>
</evidence>
<reference evidence="5" key="1">
    <citation type="journal article" date="2019" name="Int. J. Syst. Evol. Microbiol.">
        <title>The Global Catalogue of Microorganisms (GCM) 10K type strain sequencing project: providing services to taxonomists for standard genome sequencing and annotation.</title>
        <authorList>
            <consortium name="The Broad Institute Genomics Platform"/>
            <consortium name="The Broad Institute Genome Sequencing Center for Infectious Disease"/>
            <person name="Wu L."/>
            <person name="Ma J."/>
        </authorList>
    </citation>
    <scope>NUCLEOTIDE SEQUENCE [LARGE SCALE GENOMIC DNA]</scope>
    <source>
        <strain evidence="5">CCUG 62793</strain>
    </source>
</reference>